<evidence type="ECO:0000313" key="1">
    <source>
        <dbReference type="EMBL" id="WMV31059.1"/>
    </source>
</evidence>
<feature type="non-terminal residue" evidence="1">
    <location>
        <position position="1"/>
    </location>
</feature>
<proteinExistence type="predicted"/>
<dbReference type="EMBL" id="CP133616">
    <property type="protein sequence ID" value="WMV31059.1"/>
    <property type="molecule type" value="Genomic_DNA"/>
</dbReference>
<gene>
    <name evidence="1" type="ORF">MTR67_024444</name>
</gene>
<keyword evidence="2" id="KW-1185">Reference proteome</keyword>
<evidence type="ECO:0000313" key="2">
    <source>
        <dbReference type="Proteomes" id="UP001234989"/>
    </source>
</evidence>
<protein>
    <submittedName>
        <fullName evidence="1">Uncharacterized protein</fullName>
    </submittedName>
</protein>
<dbReference type="AlphaFoldDB" id="A0AAF0TT00"/>
<accession>A0AAF0TT00</accession>
<organism evidence="1 2">
    <name type="scientific">Solanum verrucosum</name>
    <dbReference type="NCBI Taxonomy" id="315347"/>
    <lineage>
        <taxon>Eukaryota</taxon>
        <taxon>Viridiplantae</taxon>
        <taxon>Streptophyta</taxon>
        <taxon>Embryophyta</taxon>
        <taxon>Tracheophyta</taxon>
        <taxon>Spermatophyta</taxon>
        <taxon>Magnoliopsida</taxon>
        <taxon>eudicotyledons</taxon>
        <taxon>Gunneridae</taxon>
        <taxon>Pentapetalae</taxon>
        <taxon>asterids</taxon>
        <taxon>lamiids</taxon>
        <taxon>Solanales</taxon>
        <taxon>Solanaceae</taxon>
        <taxon>Solanoideae</taxon>
        <taxon>Solaneae</taxon>
        <taxon>Solanum</taxon>
    </lineage>
</organism>
<reference evidence="1" key="1">
    <citation type="submission" date="2023-08" db="EMBL/GenBank/DDBJ databases">
        <title>A de novo genome assembly of Solanum verrucosum Schlechtendal, a Mexican diploid species geographically isolated from the other diploid A-genome species in potato relatives.</title>
        <authorList>
            <person name="Hosaka K."/>
        </authorList>
    </citation>
    <scope>NUCLEOTIDE SEQUENCE</scope>
    <source>
        <tissue evidence="1">Young leaves</tissue>
    </source>
</reference>
<sequence>NSGRNGKSLKMGKREREGLWVRRVVGIFRWISGFASGRRRRRVLGRVEVLFSREKEEERRVQGLGELEIEEVVLGRLKDDALIFGSADISVGNASMISGPNIMSLSSSLSFMSVDHHRQQLRLLF</sequence>
<name>A0AAF0TT00_SOLVR</name>
<dbReference type="Proteomes" id="UP001234989">
    <property type="component" value="Chromosome 5"/>
</dbReference>